<evidence type="ECO:0000313" key="2">
    <source>
        <dbReference type="EMBL" id="PWK89553.1"/>
    </source>
</evidence>
<proteinExistence type="predicted"/>
<reference evidence="2 3" key="1">
    <citation type="submission" date="2018-05" db="EMBL/GenBank/DDBJ databases">
        <title>Genomic Encyclopedia of Type Strains, Phase IV (KMG-IV): sequencing the most valuable type-strain genomes for metagenomic binning, comparative biology and taxonomic classification.</title>
        <authorList>
            <person name="Goeker M."/>
        </authorList>
    </citation>
    <scope>NUCLEOTIDE SEQUENCE [LARGE SCALE GENOMIC DNA]</scope>
    <source>
        <strain evidence="2 3">DSM 45480</strain>
    </source>
</reference>
<comment type="caution">
    <text evidence="2">The sequence shown here is derived from an EMBL/GenBank/DDBJ whole genome shotgun (WGS) entry which is preliminary data.</text>
</comment>
<sequence length="101" mass="11224">MLENGYPANLAECEINAQEQVRPRSRKPSQEMLLEKARQEDAAHRARHQRPISAETLRVRLGIGAAPARQLVKIVRMEFERQVKGEVVAGEIPSGEAALVA</sequence>
<dbReference type="AlphaFoldDB" id="A0A316IA84"/>
<feature type="region of interest" description="Disordered" evidence="1">
    <location>
        <begin position="17"/>
        <end position="51"/>
    </location>
</feature>
<protein>
    <submittedName>
        <fullName evidence="2">Uncharacterized protein</fullName>
    </submittedName>
</protein>
<feature type="compositionally biased region" description="Basic and acidic residues" evidence="1">
    <location>
        <begin position="33"/>
        <end position="44"/>
    </location>
</feature>
<evidence type="ECO:0000313" key="3">
    <source>
        <dbReference type="Proteomes" id="UP000246005"/>
    </source>
</evidence>
<dbReference type="EMBL" id="QGHB01000002">
    <property type="protein sequence ID" value="PWK89553.1"/>
    <property type="molecule type" value="Genomic_DNA"/>
</dbReference>
<evidence type="ECO:0000256" key="1">
    <source>
        <dbReference type="SAM" id="MobiDB-lite"/>
    </source>
</evidence>
<name>A0A316IA84_9PSEU</name>
<organism evidence="2 3">
    <name type="scientific">Lentzea atacamensis</name>
    <dbReference type="NCBI Taxonomy" id="531938"/>
    <lineage>
        <taxon>Bacteria</taxon>
        <taxon>Bacillati</taxon>
        <taxon>Actinomycetota</taxon>
        <taxon>Actinomycetes</taxon>
        <taxon>Pseudonocardiales</taxon>
        <taxon>Pseudonocardiaceae</taxon>
        <taxon>Lentzea</taxon>
    </lineage>
</organism>
<dbReference type="Proteomes" id="UP000246005">
    <property type="component" value="Unassembled WGS sequence"/>
</dbReference>
<accession>A0A316IA84</accession>
<gene>
    <name evidence="2" type="ORF">C8D88_102827</name>
</gene>